<protein>
    <recommendedName>
        <fullName evidence="4">DUF2642 domain-containing protein</fullName>
    </recommendedName>
</protein>
<gene>
    <name evidence="2" type="ORF">J2T15_004145</name>
</gene>
<evidence type="ECO:0000313" key="2">
    <source>
        <dbReference type="EMBL" id="MDQ0114689.1"/>
    </source>
</evidence>
<keyword evidence="3" id="KW-1185">Reference proteome</keyword>
<proteinExistence type="predicted"/>
<feature type="compositionally biased region" description="Low complexity" evidence="1">
    <location>
        <begin position="7"/>
        <end position="21"/>
    </location>
</feature>
<feature type="region of interest" description="Disordered" evidence="1">
    <location>
        <begin position="1"/>
        <end position="22"/>
    </location>
</feature>
<name>A0ABT9U8B9_PAEHA</name>
<evidence type="ECO:0008006" key="4">
    <source>
        <dbReference type="Google" id="ProtNLM"/>
    </source>
</evidence>
<evidence type="ECO:0000313" key="3">
    <source>
        <dbReference type="Proteomes" id="UP001229346"/>
    </source>
</evidence>
<dbReference type="EMBL" id="JAUSSU010000008">
    <property type="protein sequence ID" value="MDQ0114689.1"/>
    <property type="molecule type" value="Genomic_DNA"/>
</dbReference>
<organism evidence="2 3">
    <name type="scientific">Paenibacillus harenae</name>
    <dbReference type="NCBI Taxonomy" id="306543"/>
    <lineage>
        <taxon>Bacteria</taxon>
        <taxon>Bacillati</taxon>
        <taxon>Bacillota</taxon>
        <taxon>Bacilli</taxon>
        <taxon>Bacillales</taxon>
        <taxon>Paenibacillaceae</taxon>
        <taxon>Paenibacillus</taxon>
    </lineage>
</organism>
<evidence type="ECO:0000256" key="1">
    <source>
        <dbReference type="SAM" id="MobiDB-lite"/>
    </source>
</evidence>
<accession>A0ABT9U8B9</accession>
<reference evidence="2 3" key="1">
    <citation type="submission" date="2023-07" db="EMBL/GenBank/DDBJ databases">
        <title>Sorghum-associated microbial communities from plants grown in Nebraska, USA.</title>
        <authorList>
            <person name="Schachtman D."/>
        </authorList>
    </citation>
    <scope>NUCLEOTIDE SEQUENCE [LARGE SCALE GENOMIC DNA]</scope>
    <source>
        <strain evidence="2 3">CC482</strain>
    </source>
</reference>
<dbReference type="Proteomes" id="UP001229346">
    <property type="component" value="Unassembled WGS sequence"/>
</dbReference>
<sequence length="87" mass="8853">MSYCRPNGYSVAGAGSNNSGSDSKMASILGVLRNISLGQMITVGTEGGPPPLTGRFAGIENGNVLLTSAAGALQFIPLRQIAFVTIP</sequence>
<comment type="caution">
    <text evidence="2">The sequence shown here is derived from an EMBL/GenBank/DDBJ whole genome shotgun (WGS) entry which is preliminary data.</text>
</comment>